<evidence type="ECO:0000313" key="2">
    <source>
        <dbReference type="Proteomes" id="UP000605392"/>
    </source>
</evidence>
<organism evidence="1 2">
    <name type="scientific">Hymenobacter qilianensis</name>
    <dbReference type="NCBI Taxonomy" id="1385715"/>
    <lineage>
        <taxon>Bacteria</taxon>
        <taxon>Pseudomonadati</taxon>
        <taxon>Bacteroidota</taxon>
        <taxon>Cytophagia</taxon>
        <taxon>Cytophagales</taxon>
        <taxon>Hymenobacteraceae</taxon>
        <taxon>Hymenobacter</taxon>
    </lineage>
</organism>
<reference evidence="1 2" key="1">
    <citation type="journal article" date="2019" name="Int. J. Syst. Evol. Microbiol.">
        <title>The Global Catalogue of Microorganisms (GCM) 10K type strain sequencing project: providing services to taxonomists for standard genome sequencing and annotation.</title>
        <authorList>
            <consortium name="The Broad Institute Genomics Platform"/>
            <consortium name="The Broad Institute Genome Sequencing Center for Infectious Disease"/>
            <person name="Wu L."/>
            <person name="Ma J."/>
        </authorList>
    </citation>
    <scope>NUCLEOTIDE SEQUENCE [LARGE SCALE GENOMIC DNA]</scope>
    <source>
        <strain evidence="1 2">CGMCC 1.12720</strain>
    </source>
</reference>
<gene>
    <name evidence="1" type="ORF">GCM10011375_32030</name>
</gene>
<name>A0ACB5PV06_9BACT</name>
<proteinExistence type="predicted"/>
<keyword evidence="2" id="KW-1185">Reference proteome</keyword>
<accession>A0ACB5PV06</accession>
<protein>
    <submittedName>
        <fullName evidence="1">Uncharacterized protein</fullName>
    </submittedName>
</protein>
<dbReference type="EMBL" id="BMFN01000003">
    <property type="protein sequence ID" value="GGF74574.1"/>
    <property type="molecule type" value="Genomic_DNA"/>
</dbReference>
<comment type="caution">
    <text evidence="1">The sequence shown here is derived from an EMBL/GenBank/DDBJ whole genome shotgun (WGS) entry which is preliminary data.</text>
</comment>
<evidence type="ECO:0000313" key="1">
    <source>
        <dbReference type="EMBL" id="GGF74574.1"/>
    </source>
</evidence>
<sequence>MGGFFVPIKLLYLCTCWRLVRTFVGRATSRAEWPLAGGGVALGGDVAAKEQDVFIE</sequence>
<dbReference type="Proteomes" id="UP000605392">
    <property type="component" value="Unassembled WGS sequence"/>
</dbReference>